<evidence type="ECO:0000313" key="8">
    <source>
        <dbReference type="Proteomes" id="UP000242818"/>
    </source>
</evidence>
<dbReference type="PANTHER" id="PTHR20275">
    <property type="entry name" value="NAD KINASE"/>
    <property type="match status" value="1"/>
</dbReference>
<evidence type="ECO:0000256" key="5">
    <source>
        <dbReference type="ARBA" id="ARBA00047925"/>
    </source>
</evidence>
<dbReference type="PANTHER" id="PTHR20275:SF0">
    <property type="entry name" value="NAD KINASE"/>
    <property type="match status" value="1"/>
</dbReference>
<keyword evidence="6" id="KW-0067">ATP-binding</keyword>
<keyword evidence="4 6" id="KW-0520">NAD</keyword>
<dbReference type="Pfam" id="PF01513">
    <property type="entry name" value="NAD_kinase"/>
    <property type="match status" value="1"/>
</dbReference>
<dbReference type="InterPro" id="IPR002504">
    <property type="entry name" value="NADK"/>
</dbReference>
<dbReference type="GO" id="GO:0006741">
    <property type="term" value="P:NADP+ biosynthetic process"/>
    <property type="evidence" value="ECO:0007669"/>
    <property type="project" value="UniProtKB-UniRule"/>
</dbReference>
<dbReference type="GO" id="GO:0003951">
    <property type="term" value="F:NAD+ kinase activity"/>
    <property type="evidence" value="ECO:0007669"/>
    <property type="project" value="UniProtKB-UniRule"/>
</dbReference>
<dbReference type="GO" id="GO:0051287">
    <property type="term" value="F:NAD binding"/>
    <property type="evidence" value="ECO:0007669"/>
    <property type="project" value="UniProtKB-ARBA"/>
</dbReference>
<dbReference type="EC" id="2.7.1.23" evidence="6"/>
<feature type="binding site" evidence="6">
    <location>
        <position position="177"/>
    </location>
    <ligand>
        <name>NAD(+)</name>
        <dbReference type="ChEBI" id="CHEBI:57540"/>
    </ligand>
</feature>
<comment type="function">
    <text evidence="6">Involved in the regulation of the intracellular balance of NAD and NADP, and is a key enzyme in the biosynthesis of NADP. Catalyzes specifically the phosphorylation on 2'-hydroxyl of the adenosine moiety of NAD to yield NADP.</text>
</comment>
<keyword evidence="6" id="KW-0547">Nucleotide-binding</keyword>
<dbReference type="InterPro" id="IPR016064">
    <property type="entry name" value="NAD/diacylglycerol_kinase_sf"/>
</dbReference>
<evidence type="ECO:0000256" key="1">
    <source>
        <dbReference type="ARBA" id="ARBA00022679"/>
    </source>
</evidence>
<feature type="binding site" evidence="6">
    <location>
        <begin position="188"/>
        <end position="193"/>
    </location>
    <ligand>
        <name>NAD(+)</name>
        <dbReference type="ChEBI" id="CHEBI:57540"/>
    </ligand>
</feature>
<protein>
    <recommendedName>
        <fullName evidence="6">NAD kinase</fullName>
        <ecNumber evidence="6">2.7.1.23</ecNumber>
    </recommendedName>
    <alternativeName>
        <fullName evidence="6">ATP-dependent NAD kinase</fullName>
    </alternativeName>
</protein>
<feature type="binding site" evidence="6">
    <location>
        <begin position="74"/>
        <end position="75"/>
    </location>
    <ligand>
        <name>NAD(+)</name>
        <dbReference type="ChEBI" id="CHEBI:57540"/>
    </ligand>
</feature>
<comment type="subcellular location">
    <subcellularLocation>
        <location evidence="6">Cytoplasm</location>
    </subcellularLocation>
</comment>
<evidence type="ECO:0000256" key="4">
    <source>
        <dbReference type="ARBA" id="ARBA00023027"/>
    </source>
</evidence>
<evidence type="ECO:0000313" key="7">
    <source>
        <dbReference type="EMBL" id="SCC51212.1"/>
    </source>
</evidence>
<sequence length="297" mass="33023">MQIALYSRGFITEEVDNVLLLLAELESHGITPIVFEPFYQTLKSHLPFEKELDTFSCASDLEGKIEFLISLGGDGTLLDTLSYVRDTNIPILGINFGRLGFLASIGKDEIPAMVQALLNRTYEVDKRSLLHLDANIPLFGDVPYALNEFTIHKKDTSAMVKIHTYLNGEFLNTYWADGLIVSTPTGSTGYSLSCGGPVVFPEAGSFVITPVAPHNLNVRPLVVPDNNIISFEVEGRSDQFICTLDSRMEIIDSAVQLAVRREEFTLSLLRLEDSNFLHTLRNKLLWGIDARNAIGNR</sequence>
<keyword evidence="2 6" id="KW-0418">Kinase</keyword>
<keyword evidence="8" id="KW-1185">Reference proteome</keyword>
<dbReference type="RefSeq" id="WP_089713827.1">
    <property type="nucleotide sequence ID" value="NZ_FMAR01000012.1"/>
</dbReference>
<evidence type="ECO:0000256" key="6">
    <source>
        <dbReference type="HAMAP-Rule" id="MF_00361"/>
    </source>
</evidence>
<feature type="active site" description="Proton acceptor" evidence="6">
    <location>
        <position position="74"/>
    </location>
</feature>
<feature type="binding site" evidence="6">
    <location>
        <position position="212"/>
    </location>
    <ligand>
        <name>NAD(+)</name>
        <dbReference type="ChEBI" id="CHEBI:57540"/>
    </ligand>
</feature>
<comment type="similarity">
    <text evidence="6">Belongs to the NAD kinase family.</text>
</comment>
<name>A0A1C4F5Z8_9BACT</name>
<comment type="catalytic activity">
    <reaction evidence="5 6">
        <text>NAD(+) + ATP = ADP + NADP(+) + H(+)</text>
        <dbReference type="Rhea" id="RHEA:18629"/>
        <dbReference type="ChEBI" id="CHEBI:15378"/>
        <dbReference type="ChEBI" id="CHEBI:30616"/>
        <dbReference type="ChEBI" id="CHEBI:57540"/>
        <dbReference type="ChEBI" id="CHEBI:58349"/>
        <dbReference type="ChEBI" id="CHEBI:456216"/>
        <dbReference type="EC" id="2.7.1.23"/>
    </reaction>
</comment>
<gene>
    <name evidence="6" type="primary">nadK</name>
    <name evidence="7" type="ORF">GA0116948_11215</name>
</gene>
<dbReference type="SUPFAM" id="SSF111331">
    <property type="entry name" value="NAD kinase/diacylglycerol kinase-like"/>
    <property type="match status" value="1"/>
</dbReference>
<dbReference type="OrthoDB" id="9774737at2"/>
<dbReference type="Gene3D" id="3.40.50.10330">
    <property type="entry name" value="Probable inorganic polyphosphate/atp-NAD kinase, domain 1"/>
    <property type="match status" value="1"/>
</dbReference>
<dbReference type="GO" id="GO:0046872">
    <property type="term" value="F:metal ion binding"/>
    <property type="evidence" value="ECO:0007669"/>
    <property type="project" value="UniProtKB-UniRule"/>
</dbReference>
<keyword evidence="3 6" id="KW-0521">NADP</keyword>
<dbReference type="InterPro" id="IPR017437">
    <property type="entry name" value="ATP-NAD_kinase_PpnK-typ_C"/>
</dbReference>
<organism evidence="7 8">
    <name type="scientific">Chitinophaga costaii</name>
    <dbReference type="NCBI Taxonomy" id="1335309"/>
    <lineage>
        <taxon>Bacteria</taxon>
        <taxon>Pseudomonadati</taxon>
        <taxon>Bacteroidota</taxon>
        <taxon>Chitinophagia</taxon>
        <taxon>Chitinophagales</taxon>
        <taxon>Chitinophagaceae</taxon>
        <taxon>Chitinophaga</taxon>
    </lineage>
</organism>
<dbReference type="STRING" id="1335309.GA0116948_11215"/>
<dbReference type="InterPro" id="IPR017438">
    <property type="entry name" value="ATP-NAD_kinase_N"/>
</dbReference>
<proteinExistence type="inferred from homology"/>
<comment type="cofactor">
    <cofactor evidence="6">
        <name>a divalent metal cation</name>
        <dbReference type="ChEBI" id="CHEBI:60240"/>
    </cofactor>
</comment>
<keyword evidence="6" id="KW-0963">Cytoplasm</keyword>
<dbReference type="NCBIfam" id="NF002521">
    <property type="entry name" value="PRK01911.1"/>
    <property type="match status" value="1"/>
</dbReference>
<dbReference type="GO" id="GO:0005524">
    <property type="term" value="F:ATP binding"/>
    <property type="evidence" value="ECO:0007669"/>
    <property type="project" value="UniProtKB-KW"/>
</dbReference>
<dbReference type="Gene3D" id="2.60.200.30">
    <property type="entry name" value="Probable inorganic polyphosphate/atp-NAD kinase, domain 2"/>
    <property type="match status" value="1"/>
</dbReference>
<dbReference type="Pfam" id="PF20143">
    <property type="entry name" value="NAD_kinase_C"/>
    <property type="match status" value="1"/>
</dbReference>
<dbReference type="GO" id="GO:0005737">
    <property type="term" value="C:cytoplasm"/>
    <property type="evidence" value="ECO:0007669"/>
    <property type="project" value="UniProtKB-SubCell"/>
</dbReference>
<feature type="binding site" evidence="6">
    <location>
        <begin position="147"/>
        <end position="148"/>
    </location>
    <ligand>
        <name>NAD(+)</name>
        <dbReference type="ChEBI" id="CHEBI:57540"/>
    </ligand>
</feature>
<dbReference type="AlphaFoldDB" id="A0A1C4F5Z8"/>
<dbReference type="EMBL" id="FMAR01000012">
    <property type="protein sequence ID" value="SCC51212.1"/>
    <property type="molecule type" value="Genomic_DNA"/>
</dbReference>
<comment type="caution">
    <text evidence="6">Lacks conserved residue(s) required for the propagation of feature annotation.</text>
</comment>
<reference evidence="7 8" key="1">
    <citation type="submission" date="2016-08" db="EMBL/GenBank/DDBJ databases">
        <authorList>
            <person name="Seilhamer J.J."/>
        </authorList>
    </citation>
    <scope>NUCLEOTIDE SEQUENCE [LARGE SCALE GENOMIC DNA]</scope>
    <source>
        <strain evidence="7 8">A37T2</strain>
    </source>
</reference>
<keyword evidence="1 6" id="KW-0808">Transferase</keyword>
<dbReference type="HAMAP" id="MF_00361">
    <property type="entry name" value="NAD_kinase"/>
    <property type="match status" value="1"/>
</dbReference>
<dbReference type="Proteomes" id="UP000242818">
    <property type="component" value="Unassembled WGS sequence"/>
</dbReference>
<evidence type="ECO:0000256" key="3">
    <source>
        <dbReference type="ARBA" id="ARBA00022857"/>
    </source>
</evidence>
<accession>A0A1C4F5Z8</accession>
<evidence type="ECO:0000256" key="2">
    <source>
        <dbReference type="ARBA" id="ARBA00022777"/>
    </source>
</evidence>
<dbReference type="GO" id="GO:0019674">
    <property type="term" value="P:NAD+ metabolic process"/>
    <property type="evidence" value="ECO:0007669"/>
    <property type="project" value="InterPro"/>
</dbReference>